<evidence type="ECO:0000259" key="1">
    <source>
        <dbReference type="Pfam" id="PF18063"/>
    </source>
</evidence>
<dbReference type="GeneID" id="89972318"/>
<feature type="domain" description="Monalysin Pore-forming" evidence="1">
    <location>
        <begin position="92"/>
        <end position="265"/>
    </location>
</feature>
<keyword evidence="3" id="KW-1185">Reference proteome</keyword>
<reference evidence="2 3" key="1">
    <citation type="submission" date="2023-08" db="EMBL/GenBank/DDBJ databases">
        <title>Black Yeasts Isolated from many extreme environments.</title>
        <authorList>
            <person name="Coleine C."/>
            <person name="Stajich J.E."/>
            <person name="Selbmann L."/>
        </authorList>
    </citation>
    <scope>NUCLEOTIDE SEQUENCE [LARGE SCALE GENOMIC DNA]</scope>
    <source>
        <strain evidence="2 3">CCFEE 5792</strain>
    </source>
</reference>
<sequence length="298" mass="33342">MTSPDTSGDAELLDQFRLLHNANGEVVGQLNLTDNELTHFGQESGILDPNENAIKARHPDDILFWNITIPLELLQNLKVADGPSEVGRLMMGQGAEVACILSNEWNETGISLVNESTPGYLVQFDRYVRASMKPITAIQKYNDRIVVQDHQEVKHTFTVRKGVSKTTEVSLELTVGMGASIKGIFEFGVLATGKVAQSVTKSDETEETWEEKLKGPVDTWRYQQVVLYATRVKKSDVVMFSLILDADAAFYEKGDSYYVITPAYRRVKADSRSSELTTIKQKVFVEDLLISGFPRWSN</sequence>
<comment type="caution">
    <text evidence="2">The sequence shown here is derived from an EMBL/GenBank/DDBJ whole genome shotgun (WGS) entry which is preliminary data.</text>
</comment>
<dbReference type="InterPro" id="IPR040927">
    <property type="entry name" value="PF_Monalysin"/>
</dbReference>
<accession>A0AAV9N5Q4</accession>
<evidence type="ECO:0000313" key="3">
    <source>
        <dbReference type="Proteomes" id="UP001358417"/>
    </source>
</evidence>
<gene>
    <name evidence="2" type="ORF">LTR84_004139</name>
</gene>
<proteinExistence type="predicted"/>
<protein>
    <recommendedName>
        <fullName evidence="1">Monalysin Pore-forming domain-containing protein</fullName>
    </recommendedName>
</protein>
<organism evidence="2 3">
    <name type="scientific">Exophiala bonariae</name>
    <dbReference type="NCBI Taxonomy" id="1690606"/>
    <lineage>
        <taxon>Eukaryota</taxon>
        <taxon>Fungi</taxon>
        <taxon>Dikarya</taxon>
        <taxon>Ascomycota</taxon>
        <taxon>Pezizomycotina</taxon>
        <taxon>Eurotiomycetes</taxon>
        <taxon>Chaetothyriomycetidae</taxon>
        <taxon>Chaetothyriales</taxon>
        <taxon>Herpotrichiellaceae</taxon>
        <taxon>Exophiala</taxon>
    </lineage>
</organism>
<dbReference type="Pfam" id="PF18063">
    <property type="entry name" value="BB_PF"/>
    <property type="match status" value="1"/>
</dbReference>
<name>A0AAV9N5Q4_9EURO</name>
<dbReference type="EMBL" id="JAVRRD010000018">
    <property type="protein sequence ID" value="KAK5050019.1"/>
    <property type="molecule type" value="Genomic_DNA"/>
</dbReference>
<dbReference type="AlphaFoldDB" id="A0AAV9N5Q4"/>
<dbReference type="Proteomes" id="UP001358417">
    <property type="component" value="Unassembled WGS sequence"/>
</dbReference>
<evidence type="ECO:0000313" key="2">
    <source>
        <dbReference type="EMBL" id="KAK5050019.1"/>
    </source>
</evidence>
<dbReference type="RefSeq" id="XP_064704829.1">
    <property type="nucleotide sequence ID" value="XM_064847717.1"/>
</dbReference>